<dbReference type="EMBL" id="JBBBZM010000095">
    <property type="protein sequence ID" value="KAL0634398.1"/>
    <property type="molecule type" value="Genomic_DNA"/>
</dbReference>
<sequence>MKFPTIAILAAAITTVTAVPITSEADPLPTNFTLTFTPLEGSDAVFAGYPNAIYADPSSGGYIWIRHSTDLGTKLPIPLITTGPSTCIVTGPSQPNLNRDWNLSVLADGALVLSPKYLDGNYTRGGFGRDGDEFTLDVGDGMGPRSVWAACVDPLRLGWNVYWGPMSVGKECSRIALKIVLR</sequence>
<keyword evidence="1" id="KW-0732">Signal</keyword>
<evidence type="ECO:0000256" key="1">
    <source>
        <dbReference type="SAM" id="SignalP"/>
    </source>
</evidence>
<name>A0ABR3GEV6_9PEZI</name>
<gene>
    <name evidence="2" type="ORF">Q9L58_006646</name>
</gene>
<comment type="caution">
    <text evidence="2">The sequence shown here is derived from an EMBL/GenBank/DDBJ whole genome shotgun (WGS) entry which is preliminary data.</text>
</comment>
<proteinExistence type="predicted"/>
<protein>
    <submittedName>
        <fullName evidence="2">Uncharacterized protein</fullName>
    </submittedName>
</protein>
<evidence type="ECO:0000313" key="3">
    <source>
        <dbReference type="Proteomes" id="UP001447188"/>
    </source>
</evidence>
<evidence type="ECO:0000313" key="2">
    <source>
        <dbReference type="EMBL" id="KAL0634398.1"/>
    </source>
</evidence>
<keyword evidence="3" id="KW-1185">Reference proteome</keyword>
<accession>A0ABR3GEV6</accession>
<feature type="signal peptide" evidence="1">
    <location>
        <begin position="1"/>
        <end position="18"/>
    </location>
</feature>
<organism evidence="2 3">
    <name type="scientific">Discina gigas</name>
    <dbReference type="NCBI Taxonomy" id="1032678"/>
    <lineage>
        <taxon>Eukaryota</taxon>
        <taxon>Fungi</taxon>
        <taxon>Dikarya</taxon>
        <taxon>Ascomycota</taxon>
        <taxon>Pezizomycotina</taxon>
        <taxon>Pezizomycetes</taxon>
        <taxon>Pezizales</taxon>
        <taxon>Discinaceae</taxon>
        <taxon>Discina</taxon>
    </lineage>
</organism>
<reference evidence="2 3" key="1">
    <citation type="submission" date="2024-02" db="EMBL/GenBank/DDBJ databases">
        <title>Discinaceae phylogenomics.</title>
        <authorList>
            <person name="Dirks A.C."/>
            <person name="James T.Y."/>
        </authorList>
    </citation>
    <scope>NUCLEOTIDE SEQUENCE [LARGE SCALE GENOMIC DNA]</scope>
    <source>
        <strain evidence="2 3">ACD0624</strain>
    </source>
</reference>
<dbReference type="Proteomes" id="UP001447188">
    <property type="component" value="Unassembled WGS sequence"/>
</dbReference>
<feature type="chain" id="PRO_5046655874" evidence="1">
    <location>
        <begin position="19"/>
        <end position="182"/>
    </location>
</feature>